<dbReference type="PANTHER" id="PTHR48081:SF6">
    <property type="entry name" value="PEPTIDASE S9 PROLYL OLIGOPEPTIDASE CATALYTIC DOMAIN-CONTAINING PROTEIN"/>
    <property type="match status" value="1"/>
</dbReference>
<dbReference type="InterPro" id="IPR013094">
    <property type="entry name" value="AB_hydrolase_3"/>
</dbReference>
<keyword evidence="5" id="KW-1185">Reference proteome</keyword>
<evidence type="ECO:0000256" key="1">
    <source>
        <dbReference type="ARBA" id="ARBA00022801"/>
    </source>
</evidence>
<keyword evidence="1 4" id="KW-0378">Hydrolase</keyword>
<evidence type="ECO:0000313" key="4">
    <source>
        <dbReference type="EMBL" id="UUT35298.1"/>
    </source>
</evidence>
<protein>
    <submittedName>
        <fullName evidence="4">Alpha/beta hydrolase</fullName>
    </submittedName>
</protein>
<dbReference type="RefSeq" id="WP_259611874.1">
    <property type="nucleotide sequence ID" value="NZ_CP091139.2"/>
</dbReference>
<reference evidence="4" key="1">
    <citation type="submission" date="2022-01" db="EMBL/GenBank/DDBJ databases">
        <title>Microbacterium eymi and Microbacterium rhizovicinus sp. nov., isolated from the rhizospheric soil of Elymus tsukushiensis, a plant native to the Dokdo Islands, Republic of Korea.</title>
        <authorList>
            <person name="Hwang Y.J."/>
        </authorList>
    </citation>
    <scope>NUCLEOTIDE SEQUENCE</scope>
    <source>
        <strain evidence="4">KUDC0405</strain>
    </source>
</reference>
<dbReference type="InterPro" id="IPR050300">
    <property type="entry name" value="GDXG_lipolytic_enzyme"/>
</dbReference>
<dbReference type="InterPro" id="IPR029058">
    <property type="entry name" value="AB_hydrolase_fold"/>
</dbReference>
<feature type="compositionally biased region" description="Basic residues" evidence="2">
    <location>
        <begin position="272"/>
        <end position="284"/>
    </location>
</feature>
<dbReference type="Gene3D" id="3.40.50.1820">
    <property type="entry name" value="alpha/beta hydrolase"/>
    <property type="match status" value="1"/>
</dbReference>
<evidence type="ECO:0000259" key="3">
    <source>
        <dbReference type="Pfam" id="PF07859"/>
    </source>
</evidence>
<evidence type="ECO:0000256" key="2">
    <source>
        <dbReference type="SAM" id="MobiDB-lite"/>
    </source>
</evidence>
<organism evidence="4 5">
    <name type="scientific">Microbacterium elymi</name>
    <dbReference type="NCBI Taxonomy" id="2909587"/>
    <lineage>
        <taxon>Bacteria</taxon>
        <taxon>Bacillati</taxon>
        <taxon>Actinomycetota</taxon>
        <taxon>Actinomycetes</taxon>
        <taxon>Micrococcales</taxon>
        <taxon>Microbacteriaceae</taxon>
        <taxon>Microbacterium</taxon>
    </lineage>
</organism>
<accession>A0ABY5NJE7</accession>
<evidence type="ECO:0000313" key="5">
    <source>
        <dbReference type="Proteomes" id="UP001054811"/>
    </source>
</evidence>
<dbReference type="SUPFAM" id="SSF53474">
    <property type="entry name" value="alpha/beta-Hydrolases"/>
    <property type="match status" value="1"/>
</dbReference>
<proteinExistence type="predicted"/>
<feature type="domain" description="Alpha/beta hydrolase fold-3" evidence="3">
    <location>
        <begin position="51"/>
        <end position="242"/>
    </location>
</feature>
<dbReference type="Proteomes" id="UP001054811">
    <property type="component" value="Chromosome"/>
</dbReference>
<feature type="region of interest" description="Disordered" evidence="2">
    <location>
        <begin position="270"/>
        <end position="290"/>
    </location>
</feature>
<dbReference type="EMBL" id="CP091139">
    <property type="protein sequence ID" value="UUT35298.1"/>
    <property type="molecule type" value="Genomic_DNA"/>
</dbReference>
<sequence length="290" mass="31243">MAQVAVGAPQADAAVADAVTEWPTVTIPTPDASDAHLLIFGERENSPKPVVLWIHGGGYVSGSAARLAPFTRRLAGQGYIVASLDYSLAPESRHPVPVRQANAALGFIRDHIAEYGGDPQRVFVGGDSAGAQIASELAVVVTNPVFAGVLALEPSLHSASLRGVILYCGLFDMSTVAATRFPHLQRYMSSYTGYDDWERAPFIAQLSTTVQASAAYPPTFLTVGDADPFESQSKELARELALSRRRDRRAVLEGRWTEARIPVLVEPAASPHRSRAHRRLHRGAQRLTVG</sequence>
<name>A0ABY5NJE7_9MICO</name>
<dbReference type="Pfam" id="PF07859">
    <property type="entry name" value="Abhydrolase_3"/>
    <property type="match status" value="1"/>
</dbReference>
<gene>
    <name evidence="4" type="ORF">L2X98_34585</name>
</gene>
<dbReference type="GO" id="GO:0016787">
    <property type="term" value="F:hydrolase activity"/>
    <property type="evidence" value="ECO:0007669"/>
    <property type="project" value="UniProtKB-KW"/>
</dbReference>
<dbReference type="PANTHER" id="PTHR48081">
    <property type="entry name" value="AB HYDROLASE SUPERFAMILY PROTEIN C4A8.06C"/>
    <property type="match status" value="1"/>
</dbReference>